<dbReference type="Proteomes" id="UP000035740">
    <property type="component" value="Unassembled WGS sequence"/>
</dbReference>
<evidence type="ECO:0000313" key="2">
    <source>
        <dbReference type="EMBL" id="KMS64786.1"/>
    </source>
</evidence>
<protein>
    <submittedName>
        <fullName evidence="2">Uncharacterized protein</fullName>
    </submittedName>
</protein>
<feature type="compositionally biased region" description="Polar residues" evidence="1">
    <location>
        <begin position="48"/>
        <end position="64"/>
    </location>
</feature>
<feature type="non-terminal residue" evidence="2">
    <location>
        <position position="1"/>
    </location>
</feature>
<dbReference type="Gramene" id="KMS64786">
    <property type="protein sequence ID" value="KMS64786"/>
    <property type="gene ID" value="BVRB_042680"/>
</dbReference>
<sequence length="170" mass="18981">DSLQFTKYMMDSNNASADSGSVQYVPIDSDDIVELVKCAHYYAPRSPSPNKARSVSVHEQTNDTPEGVSPKLKTDGRRLSLNVWFVLSFCSGARCLSADSPEFRPSAARLPLNAARMRPEQHLTQMPHNKGTPLLMNQFLQQQPTLSYAQPAFHHSRHFPNGILLIIVEC</sequence>
<name>A0A0J7YMF3_BETVV</name>
<dbReference type="AlphaFoldDB" id="A0A0J7YMF3"/>
<gene>
    <name evidence="2" type="ORF">BVRB_042680</name>
</gene>
<reference evidence="2 3" key="1">
    <citation type="journal article" date="2014" name="Nature">
        <title>The genome of the recently domesticated crop plant sugar beet (Beta vulgaris).</title>
        <authorList>
            <person name="Dohm J.C."/>
            <person name="Minoche A.E."/>
            <person name="Holtgrawe D."/>
            <person name="Capella-Gutierrez S."/>
            <person name="Zakrzewski F."/>
            <person name="Tafer H."/>
            <person name="Rupp O."/>
            <person name="Sorensen T.R."/>
            <person name="Stracke R."/>
            <person name="Reinhardt R."/>
            <person name="Goesmann A."/>
            <person name="Kraft T."/>
            <person name="Schulz B."/>
            <person name="Stadler P.F."/>
            <person name="Schmidt T."/>
            <person name="Gabaldon T."/>
            <person name="Lehrach H."/>
            <person name="Weisshaar B."/>
            <person name="Himmelbauer H."/>
        </authorList>
    </citation>
    <scope>NUCLEOTIDE SEQUENCE [LARGE SCALE GENOMIC DNA]</scope>
    <source>
        <tissue evidence="2">Taproot</tissue>
    </source>
</reference>
<feature type="region of interest" description="Disordered" evidence="1">
    <location>
        <begin position="47"/>
        <end position="72"/>
    </location>
</feature>
<organism evidence="2 3">
    <name type="scientific">Beta vulgaris subsp. vulgaris</name>
    <name type="common">Beet</name>
    <dbReference type="NCBI Taxonomy" id="3555"/>
    <lineage>
        <taxon>Eukaryota</taxon>
        <taxon>Viridiplantae</taxon>
        <taxon>Streptophyta</taxon>
        <taxon>Embryophyta</taxon>
        <taxon>Tracheophyta</taxon>
        <taxon>Spermatophyta</taxon>
        <taxon>Magnoliopsida</taxon>
        <taxon>eudicotyledons</taxon>
        <taxon>Gunneridae</taxon>
        <taxon>Pentapetalae</taxon>
        <taxon>Caryophyllales</taxon>
        <taxon>Chenopodiaceae</taxon>
        <taxon>Betoideae</taxon>
        <taxon>Beta</taxon>
    </lineage>
</organism>
<evidence type="ECO:0000313" key="3">
    <source>
        <dbReference type="Proteomes" id="UP000035740"/>
    </source>
</evidence>
<proteinExistence type="predicted"/>
<accession>A0A0J7YMF3</accession>
<dbReference type="EMBL" id="KQ122545">
    <property type="protein sequence ID" value="KMS64786.1"/>
    <property type="molecule type" value="Genomic_DNA"/>
</dbReference>
<evidence type="ECO:0000256" key="1">
    <source>
        <dbReference type="SAM" id="MobiDB-lite"/>
    </source>
</evidence>
<keyword evidence="3" id="KW-1185">Reference proteome</keyword>
<feature type="non-terminal residue" evidence="2">
    <location>
        <position position="170"/>
    </location>
</feature>